<evidence type="ECO:0000259" key="2">
    <source>
        <dbReference type="Pfam" id="PF05670"/>
    </source>
</evidence>
<dbReference type="InterPro" id="IPR008532">
    <property type="entry name" value="NFACT_RNA-bd"/>
</dbReference>
<keyword evidence="4" id="KW-1185">Reference proteome</keyword>
<name>A0A7K0ERQ3_9BACT</name>
<evidence type="ECO:0000256" key="1">
    <source>
        <dbReference type="SAM" id="Coils"/>
    </source>
</evidence>
<organism evidence="3 4">
    <name type="scientific">Larkinella terrae</name>
    <dbReference type="NCBI Taxonomy" id="2025311"/>
    <lineage>
        <taxon>Bacteria</taxon>
        <taxon>Pseudomonadati</taxon>
        <taxon>Bacteroidota</taxon>
        <taxon>Cytophagia</taxon>
        <taxon>Cytophagales</taxon>
        <taxon>Spirosomataceae</taxon>
        <taxon>Larkinella</taxon>
    </lineage>
</organism>
<feature type="coiled-coil region" evidence="1">
    <location>
        <begin position="348"/>
        <end position="378"/>
    </location>
</feature>
<feature type="domain" description="NFACT RNA-binding" evidence="2">
    <location>
        <begin position="414"/>
        <end position="515"/>
    </location>
</feature>
<dbReference type="InterPro" id="IPR051608">
    <property type="entry name" value="RQC_Subunit_NEMF"/>
</dbReference>
<dbReference type="Pfam" id="PF05670">
    <property type="entry name" value="NFACT-R_1"/>
    <property type="match status" value="1"/>
</dbReference>
<sequence>MHTNYYFLRQLAPALEPQLTGLKFMECFSQDRDELVLVFAHARGKINFYRPFFIKATLRPDFSGLLFPESIQRARINSVDLFEEWYDREVVAVRHFLNERCLGITLEGGFTLLFKFFGNRPNLLVFSQDEVVELFNNKLVSDTQLLLSALDRPLDQSWEAYGQSGFDHRKLFPTFGKLVNSYLEENGLREKTALEKWQLIQETVQQLEHPRFYLTTFQHKPALSLLPYGEIRQEFTDPMAASNRFYSAFMGQNTLSREKGEALRLLEKRLKKAQAYIDTNLQRLIGLDEAVKNEEVANILMANLHQIPESPGARSPEVVELDDFYRNAPIKIKLKPDLTPQKNAEHYYRKAKNEKIETTLLQEQLENREQEMQEIQQQIAGIEPIESLRELRKYLKANPIKEEKAADGTAPLFKQVTHEGFVILIGRNAKNNDLLTQQYAYKDDLWLHARDVPGSHVIIKYKAGKPFPKTVIERAAELAAWYSKRRTESLCPVIYTPKKFVRKPKGLAAGQVKVEKEEVILVVPKDEGLLKTSNP</sequence>
<dbReference type="RefSeq" id="WP_310588380.1">
    <property type="nucleotide sequence ID" value="NZ_WJXZ01000014.1"/>
</dbReference>
<reference evidence="3 4" key="1">
    <citation type="journal article" date="2018" name="Antonie Van Leeuwenhoek">
        <title>Larkinella terrae sp. nov., isolated from soil on Jeju Island, South Korea.</title>
        <authorList>
            <person name="Ten L.N."/>
            <person name="Jeon J."/>
            <person name="Park S.J."/>
            <person name="Park S."/>
            <person name="Lee S.Y."/>
            <person name="Kim M.K."/>
            <person name="Jung H.Y."/>
        </authorList>
    </citation>
    <scope>NUCLEOTIDE SEQUENCE [LARGE SCALE GENOMIC DNA]</scope>
    <source>
        <strain evidence="3 4">KCTC 52001</strain>
    </source>
</reference>
<evidence type="ECO:0000313" key="3">
    <source>
        <dbReference type="EMBL" id="MRS64495.1"/>
    </source>
</evidence>
<keyword evidence="1" id="KW-0175">Coiled coil</keyword>
<dbReference type="GO" id="GO:0000049">
    <property type="term" value="F:tRNA binding"/>
    <property type="evidence" value="ECO:0007669"/>
    <property type="project" value="TreeGrafter"/>
</dbReference>
<dbReference type="Proteomes" id="UP000441754">
    <property type="component" value="Unassembled WGS sequence"/>
</dbReference>
<comment type="caution">
    <text evidence="3">The sequence shown here is derived from an EMBL/GenBank/DDBJ whole genome shotgun (WGS) entry which is preliminary data.</text>
</comment>
<dbReference type="PANTHER" id="PTHR15239">
    <property type="entry name" value="NUCLEAR EXPORT MEDIATOR FACTOR NEMF"/>
    <property type="match status" value="1"/>
</dbReference>
<dbReference type="Pfam" id="PF05833">
    <property type="entry name" value="NFACT_N"/>
    <property type="match status" value="1"/>
</dbReference>
<dbReference type="PANTHER" id="PTHR15239:SF6">
    <property type="entry name" value="RIBOSOME QUALITY CONTROL COMPLEX SUBUNIT NEMF"/>
    <property type="match status" value="1"/>
</dbReference>
<protein>
    <submittedName>
        <fullName evidence="3">DUF814 domain-containing protein</fullName>
    </submittedName>
</protein>
<gene>
    <name evidence="3" type="ORF">GJJ30_24565</name>
</gene>
<dbReference type="EMBL" id="WJXZ01000014">
    <property type="protein sequence ID" value="MRS64495.1"/>
    <property type="molecule type" value="Genomic_DNA"/>
</dbReference>
<evidence type="ECO:0000313" key="4">
    <source>
        <dbReference type="Proteomes" id="UP000441754"/>
    </source>
</evidence>
<dbReference type="GO" id="GO:0072344">
    <property type="term" value="P:rescue of stalled ribosome"/>
    <property type="evidence" value="ECO:0007669"/>
    <property type="project" value="TreeGrafter"/>
</dbReference>
<dbReference type="AlphaFoldDB" id="A0A7K0ERQ3"/>
<accession>A0A7K0ERQ3</accession>
<dbReference type="GO" id="GO:0043023">
    <property type="term" value="F:ribosomal large subunit binding"/>
    <property type="evidence" value="ECO:0007669"/>
    <property type="project" value="TreeGrafter"/>
</dbReference>
<proteinExistence type="predicted"/>
<dbReference type="GO" id="GO:1990112">
    <property type="term" value="C:RQC complex"/>
    <property type="evidence" value="ECO:0007669"/>
    <property type="project" value="TreeGrafter"/>
</dbReference>